<keyword evidence="4" id="KW-0411">Iron-sulfur</keyword>
<dbReference type="InterPro" id="IPR017941">
    <property type="entry name" value="Rieske_2Fe-2S"/>
</dbReference>
<keyword evidence="2" id="KW-0479">Metal-binding</keyword>
<keyword evidence="7" id="KW-1185">Reference proteome</keyword>
<evidence type="ECO:0000256" key="3">
    <source>
        <dbReference type="ARBA" id="ARBA00023004"/>
    </source>
</evidence>
<dbReference type="RefSeq" id="WP_082855220.1">
    <property type="nucleotide sequence ID" value="NZ_CP014579.1"/>
</dbReference>
<dbReference type="STRING" id="1804984.AYM40_21245"/>
<evidence type="ECO:0000313" key="6">
    <source>
        <dbReference type="EMBL" id="ANB74966.1"/>
    </source>
</evidence>
<dbReference type="OrthoDB" id="9800167at2"/>
<dbReference type="Gene3D" id="2.102.10.10">
    <property type="entry name" value="Rieske [2Fe-2S] iron-sulphur domain"/>
    <property type="match status" value="1"/>
</dbReference>
<dbReference type="Pfam" id="PF00355">
    <property type="entry name" value="Rieske"/>
    <property type="match status" value="1"/>
</dbReference>
<accession>A0A160FQX4</accession>
<sequence>MENSTNPAINGANVAGTAGVPDGPWTELCAFSEVPDGEGIQVTVDAQVLAVWRVGEQAFVTDDTCTHGEASLACDGMLDGFSIVCGLHQGEFDIRTGLVLAAPCSKAIASYPACVQDGHVLAKLERVQSS</sequence>
<feature type="domain" description="Rieske" evidence="5">
    <location>
        <begin position="26"/>
        <end position="122"/>
    </location>
</feature>
<evidence type="ECO:0000313" key="7">
    <source>
        <dbReference type="Proteomes" id="UP000076852"/>
    </source>
</evidence>
<dbReference type="InterPro" id="IPR036922">
    <property type="entry name" value="Rieske_2Fe-2S_sf"/>
</dbReference>
<dbReference type="KEGG" id="buz:AYM40_21245"/>
<organism evidence="6 7">
    <name type="scientific">Paraburkholderia phytofirmans OLGA172</name>
    <dbReference type="NCBI Taxonomy" id="1417228"/>
    <lineage>
        <taxon>Bacteria</taxon>
        <taxon>Pseudomonadati</taxon>
        <taxon>Pseudomonadota</taxon>
        <taxon>Betaproteobacteria</taxon>
        <taxon>Burkholderiales</taxon>
        <taxon>Burkholderiaceae</taxon>
        <taxon>Paraburkholderia</taxon>
    </lineage>
</organism>
<dbReference type="CDD" id="cd03528">
    <property type="entry name" value="Rieske_RO_ferredoxin"/>
    <property type="match status" value="1"/>
</dbReference>
<evidence type="ECO:0000256" key="1">
    <source>
        <dbReference type="ARBA" id="ARBA00022714"/>
    </source>
</evidence>
<protein>
    <recommendedName>
        <fullName evidence="5">Rieske domain-containing protein</fullName>
    </recommendedName>
</protein>
<dbReference type="Proteomes" id="UP000076852">
    <property type="component" value="Chromosome 2"/>
</dbReference>
<dbReference type="AlphaFoldDB" id="A0A160FQX4"/>
<gene>
    <name evidence="6" type="ORF">AYM40_21245</name>
</gene>
<evidence type="ECO:0000256" key="4">
    <source>
        <dbReference type="ARBA" id="ARBA00023014"/>
    </source>
</evidence>
<keyword evidence="1" id="KW-0001">2Fe-2S</keyword>
<evidence type="ECO:0000256" key="2">
    <source>
        <dbReference type="ARBA" id="ARBA00022723"/>
    </source>
</evidence>
<dbReference type="PROSITE" id="PS51296">
    <property type="entry name" value="RIESKE"/>
    <property type="match status" value="1"/>
</dbReference>
<evidence type="ECO:0000259" key="5">
    <source>
        <dbReference type="PROSITE" id="PS51296"/>
    </source>
</evidence>
<proteinExistence type="predicted"/>
<dbReference type="GO" id="GO:0046872">
    <property type="term" value="F:metal ion binding"/>
    <property type="evidence" value="ECO:0007669"/>
    <property type="project" value="UniProtKB-KW"/>
</dbReference>
<dbReference type="GO" id="GO:0051537">
    <property type="term" value="F:2 iron, 2 sulfur cluster binding"/>
    <property type="evidence" value="ECO:0007669"/>
    <property type="project" value="UniProtKB-KW"/>
</dbReference>
<reference evidence="6 7" key="1">
    <citation type="journal article" date="2016" name="Gene">
        <title>PacBio SMRT assembly of a complex multi-replicon genome reveals chlorocatechol degradative operon in a region of genome plasticity.</title>
        <authorList>
            <person name="Ricker N."/>
            <person name="Shen S.Y."/>
            <person name="Goordial J."/>
            <person name="Jin S."/>
            <person name="Fulthorpe R.R."/>
        </authorList>
    </citation>
    <scope>NUCLEOTIDE SEQUENCE [LARGE SCALE GENOMIC DNA]</scope>
    <source>
        <strain evidence="6 7">OLGA172</strain>
    </source>
</reference>
<dbReference type="SUPFAM" id="SSF50022">
    <property type="entry name" value="ISP domain"/>
    <property type="match status" value="1"/>
</dbReference>
<keyword evidence="3" id="KW-0408">Iron</keyword>
<dbReference type="EMBL" id="CP014579">
    <property type="protein sequence ID" value="ANB74966.1"/>
    <property type="molecule type" value="Genomic_DNA"/>
</dbReference>
<name>A0A160FQX4_9BURK</name>